<keyword evidence="1" id="KW-0472">Membrane</keyword>
<dbReference type="PROSITE" id="PS50924">
    <property type="entry name" value="MHYT"/>
    <property type="match status" value="1"/>
</dbReference>
<evidence type="ECO:0000259" key="2">
    <source>
        <dbReference type="PROSITE" id="PS50924"/>
    </source>
</evidence>
<dbReference type="AlphaFoldDB" id="A0A5N8V4I8"/>
<dbReference type="RefSeq" id="WP_152884617.1">
    <property type="nucleotide sequence ID" value="NZ_VJZD01000005.1"/>
</dbReference>
<sequence length="279" mass="28103">MLAFTTMCVGSYQGWACMVRFRALRAQTGRSWLALAALALGVGLWGTNVIALLGFGVSDLPIGHDALLTQLSAVVCVGATAPGLLLAETRRTRPGAVAAGAVMTAGFTGAFVLGTSALDAPARFHTSVGIAVVGIALTAMAMAAVLWLTTTVVAHRVAVAVSALSAALLCAAQYVNLAALTASSTRTGTQAGADPNDPTLTIAVTAVLALVALTVAFNLYITPAQDVRNAPAPLAAREMPEYLLMDGQAGDAPAVGLPVPVTTGDDLVVEAGPVLRVGG</sequence>
<dbReference type="GO" id="GO:0016020">
    <property type="term" value="C:membrane"/>
    <property type="evidence" value="ECO:0007669"/>
    <property type="project" value="UniProtKB-UniRule"/>
</dbReference>
<feature type="transmembrane region" description="Helical" evidence="1">
    <location>
        <begin position="157"/>
        <end position="180"/>
    </location>
</feature>
<evidence type="ECO:0000313" key="3">
    <source>
        <dbReference type="EMBL" id="MPY30220.1"/>
    </source>
</evidence>
<comment type="caution">
    <text evidence="3">The sequence shown here is derived from an EMBL/GenBank/DDBJ whole genome shotgun (WGS) entry which is preliminary data.</text>
</comment>
<evidence type="ECO:0000313" key="4">
    <source>
        <dbReference type="Proteomes" id="UP000325849"/>
    </source>
</evidence>
<keyword evidence="1" id="KW-1133">Transmembrane helix</keyword>
<dbReference type="Proteomes" id="UP000325849">
    <property type="component" value="Unassembled WGS sequence"/>
</dbReference>
<feature type="transmembrane region" description="Helical" evidence="1">
    <location>
        <begin position="67"/>
        <end position="87"/>
    </location>
</feature>
<protein>
    <recommendedName>
        <fullName evidence="2">MHYT domain-containing protein</fullName>
    </recommendedName>
</protein>
<feature type="domain" description="MHYT" evidence="2">
    <location>
        <begin position="1"/>
        <end position="183"/>
    </location>
</feature>
<feature type="transmembrane region" description="Helical" evidence="1">
    <location>
        <begin position="96"/>
        <end position="118"/>
    </location>
</feature>
<proteinExistence type="predicted"/>
<name>A0A5N8V4I8_9ACTN</name>
<dbReference type="Pfam" id="PF03707">
    <property type="entry name" value="MHYT"/>
    <property type="match status" value="1"/>
</dbReference>
<evidence type="ECO:0000256" key="1">
    <source>
        <dbReference type="PROSITE-ProRule" id="PRU00244"/>
    </source>
</evidence>
<organism evidence="3 4">
    <name type="scientific">Streptomyces adustus</name>
    <dbReference type="NCBI Taxonomy" id="1609272"/>
    <lineage>
        <taxon>Bacteria</taxon>
        <taxon>Bacillati</taxon>
        <taxon>Actinomycetota</taxon>
        <taxon>Actinomycetes</taxon>
        <taxon>Kitasatosporales</taxon>
        <taxon>Streptomycetaceae</taxon>
        <taxon>Streptomyces</taxon>
    </lineage>
</organism>
<feature type="transmembrane region" description="Helical" evidence="1">
    <location>
        <begin position="32"/>
        <end position="55"/>
    </location>
</feature>
<feature type="transmembrane region" description="Helical" evidence="1">
    <location>
        <begin position="200"/>
        <end position="221"/>
    </location>
</feature>
<gene>
    <name evidence="3" type="ORF">FNH09_02500</name>
</gene>
<keyword evidence="1" id="KW-0812">Transmembrane</keyword>
<keyword evidence="4" id="KW-1185">Reference proteome</keyword>
<dbReference type="EMBL" id="VJZD01000005">
    <property type="protein sequence ID" value="MPY30220.1"/>
    <property type="molecule type" value="Genomic_DNA"/>
</dbReference>
<reference evidence="3 4" key="1">
    <citation type="submission" date="2019-07" db="EMBL/GenBank/DDBJ databases">
        <title>New species of Amycolatopsis and Streptomyces.</title>
        <authorList>
            <person name="Duangmal K."/>
            <person name="Teo W.F.A."/>
            <person name="Lipun K."/>
        </authorList>
    </citation>
    <scope>NUCLEOTIDE SEQUENCE [LARGE SCALE GENOMIC DNA]</scope>
    <source>
        <strain evidence="3 4">NBRC 109810</strain>
    </source>
</reference>
<dbReference type="InterPro" id="IPR005330">
    <property type="entry name" value="MHYT_dom"/>
</dbReference>
<accession>A0A5N8V4I8</accession>
<feature type="transmembrane region" description="Helical" evidence="1">
    <location>
        <begin position="124"/>
        <end position="148"/>
    </location>
</feature>